<keyword evidence="3 10" id="KW-0812">Transmembrane</keyword>
<dbReference type="STRING" id="749222.Nitsa_0977"/>
<protein>
    <submittedName>
        <fullName evidence="11">Cl-channel voltage-gated family protein</fullName>
    </submittedName>
</protein>
<evidence type="ECO:0000256" key="8">
    <source>
        <dbReference type="ARBA" id="ARBA00023214"/>
    </source>
</evidence>
<keyword evidence="2" id="KW-0813">Transport</keyword>
<dbReference type="InterPro" id="IPR001807">
    <property type="entry name" value="ClC"/>
</dbReference>
<keyword evidence="8" id="KW-0868">Chloride</keyword>
<feature type="transmembrane region" description="Helical" evidence="10">
    <location>
        <begin position="103"/>
        <end position="121"/>
    </location>
</feature>
<dbReference type="eggNOG" id="COG0038">
    <property type="taxonomic scope" value="Bacteria"/>
</dbReference>
<dbReference type="SUPFAM" id="SSF81340">
    <property type="entry name" value="Clc chloride channel"/>
    <property type="match status" value="1"/>
</dbReference>
<evidence type="ECO:0000256" key="6">
    <source>
        <dbReference type="ARBA" id="ARBA00023136"/>
    </source>
</evidence>
<evidence type="ECO:0000313" key="11">
    <source>
        <dbReference type="EMBL" id="ADV46236.1"/>
    </source>
</evidence>
<dbReference type="EMBL" id="CP002452">
    <property type="protein sequence ID" value="ADV46236.1"/>
    <property type="molecule type" value="Genomic_DNA"/>
</dbReference>
<accession>E6X3F9</accession>
<keyword evidence="5" id="KW-0406">Ion transport</keyword>
<evidence type="ECO:0000256" key="9">
    <source>
        <dbReference type="ARBA" id="ARBA00023303"/>
    </source>
</evidence>
<evidence type="ECO:0000256" key="7">
    <source>
        <dbReference type="ARBA" id="ARBA00023173"/>
    </source>
</evidence>
<organism evidence="11 12">
    <name type="scientific">Nitratifractor salsuginis (strain DSM 16511 / JCM 12458 / E9I37-1)</name>
    <dbReference type="NCBI Taxonomy" id="749222"/>
    <lineage>
        <taxon>Bacteria</taxon>
        <taxon>Pseudomonadati</taxon>
        <taxon>Campylobacterota</taxon>
        <taxon>Epsilonproteobacteria</taxon>
        <taxon>Campylobacterales</taxon>
        <taxon>Sulfurovaceae</taxon>
        <taxon>Nitratifractor</taxon>
    </lineage>
</organism>
<feature type="transmembrane region" description="Helical" evidence="10">
    <location>
        <begin position="358"/>
        <end position="379"/>
    </location>
</feature>
<dbReference type="AlphaFoldDB" id="E6X3F9"/>
<dbReference type="HOGENOM" id="CLU_015263_5_4_7"/>
<dbReference type="PRINTS" id="PR00762">
    <property type="entry name" value="CLCHANNEL"/>
</dbReference>
<feature type="transmembrane region" description="Helical" evidence="10">
    <location>
        <begin position="292"/>
        <end position="314"/>
    </location>
</feature>
<evidence type="ECO:0000313" key="12">
    <source>
        <dbReference type="Proteomes" id="UP000008633"/>
    </source>
</evidence>
<dbReference type="RefSeq" id="WP_013553930.1">
    <property type="nucleotide sequence ID" value="NC_014935.1"/>
</dbReference>
<feature type="transmembrane region" description="Helical" evidence="10">
    <location>
        <begin position="53"/>
        <end position="73"/>
    </location>
</feature>
<evidence type="ECO:0000256" key="2">
    <source>
        <dbReference type="ARBA" id="ARBA00022448"/>
    </source>
</evidence>
<dbReference type="OrthoDB" id="9767361at2"/>
<evidence type="ECO:0000256" key="1">
    <source>
        <dbReference type="ARBA" id="ARBA00004141"/>
    </source>
</evidence>
<feature type="transmembrane region" description="Helical" evidence="10">
    <location>
        <begin position="220"/>
        <end position="243"/>
    </location>
</feature>
<keyword evidence="4 10" id="KW-1133">Transmembrane helix</keyword>
<reference evidence="11 12" key="1">
    <citation type="journal article" date="2011" name="Stand. Genomic Sci.">
        <title>Complete genome sequence of Nitratifractor salsuginis type strain (E9I37-1).</title>
        <authorList>
            <person name="Anderson I."/>
            <person name="Sikorski J."/>
            <person name="Zeytun A."/>
            <person name="Nolan M."/>
            <person name="Lapidus A."/>
            <person name="Lucas S."/>
            <person name="Hammon N."/>
            <person name="Deshpande S."/>
            <person name="Cheng J.F."/>
            <person name="Tapia R."/>
            <person name="Han C."/>
            <person name="Goodwin L."/>
            <person name="Pitluck S."/>
            <person name="Liolios K."/>
            <person name="Pagani I."/>
            <person name="Ivanova N."/>
            <person name="Huntemann M."/>
            <person name="Mavromatis K."/>
            <person name="Ovchinikova G."/>
            <person name="Pati A."/>
            <person name="Chen A."/>
            <person name="Palaniappan K."/>
            <person name="Land M."/>
            <person name="Hauser L."/>
            <person name="Brambilla E.M."/>
            <person name="Ngatchou-Djao O.D."/>
            <person name="Rohde M."/>
            <person name="Tindall B.J."/>
            <person name="Goker M."/>
            <person name="Detter J.C."/>
            <person name="Woyke T."/>
            <person name="Bristow J."/>
            <person name="Eisen J.A."/>
            <person name="Markowitz V."/>
            <person name="Hugenholtz P."/>
            <person name="Klenk H.P."/>
            <person name="Kyrpides N.C."/>
        </authorList>
    </citation>
    <scope>NUCLEOTIDE SEQUENCE [LARGE SCALE GENOMIC DNA]</scope>
    <source>
        <strain evidence="12">DSM 16511 / JCM 12458 / E9I37-1</strain>
    </source>
</reference>
<feature type="transmembrane region" description="Helical" evidence="10">
    <location>
        <begin position="264"/>
        <end position="286"/>
    </location>
</feature>
<proteinExistence type="predicted"/>
<feature type="transmembrane region" description="Helical" evidence="10">
    <location>
        <begin position="321"/>
        <end position="346"/>
    </location>
</feature>
<reference evidence="12" key="2">
    <citation type="submission" date="2011-01" db="EMBL/GenBank/DDBJ databases">
        <title>The complete genome of Nitratifractor salsuginis DSM 16511.</title>
        <authorList>
            <consortium name="US DOE Joint Genome Institute (JGI-PGF)"/>
            <person name="Lucas S."/>
            <person name="Copeland A."/>
            <person name="Lapidus A."/>
            <person name="Bruce D."/>
            <person name="Goodwin L."/>
            <person name="Pitluck S."/>
            <person name="Kyrpides N."/>
            <person name="Mavromatis K."/>
            <person name="Ivanova N."/>
            <person name="Mikhailova N."/>
            <person name="Zeytun A."/>
            <person name="Detter J.C."/>
            <person name="Tapia R."/>
            <person name="Han C."/>
            <person name="Land M."/>
            <person name="Hauser L."/>
            <person name="Markowitz V."/>
            <person name="Cheng J.-F."/>
            <person name="Hugenholtz P."/>
            <person name="Woyke T."/>
            <person name="Wu D."/>
            <person name="Tindall B."/>
            <person name="Schuetze A."/>
            <person name="Brambilla E."/>
            <person name="Klenk H.-P."/>
            <person name="Eisen J.A."/>
        </authorList>
    </citation>
    <scope>NUCLEOTIDE SEQUENCE [LARGE SCALE GENOMIC DNA]</scope>
    <source>
        <strain evidence="12">DSM 16511 / JCM 12458 / E9I37-1</strain>
    </source>
</reference>
<gene>
    <name evidence="11" type="ordered locus">Nitsa_0977</name>
</gene>
<dbReference type="CDD" id="cd00400">
    <property type="entry name" value="Voltage_gated_ClC"/>
    <property type="match status" value="1"/>
</dbReference>
<feature type="transmembrane region" description="Helical" evidence="10">
    <location>
        <begin position="391"/>
        <end position="410"/>
    </location>
</feature>
<dbReference type="GO" id="GO:0034707">
    <property type="term" value="C:chloride channel complex"/>
    <property type="evidence" value="ECO:0007669"/>
    <property type="project" value="UniProtKB-KW"/>
</dbReference>
<comment type="subcellular location">
    <subcellularLocation>
        <location evidence="1">Membrane</location>
        <topology evidence="1">Multi-pass membrane protein</topology>
    </subcellularLocation>
</comment>
<dbReference type="Pfam" id="PF00654">
    <property type="entry name" value="Voltage_CLC"/>
    <property type="match status" value="1"/>
</dbReference>
<dbReference type="Proteomes" id="UP000008633">
    <property type="component" value="Chromosome"/>
</dbReference>
<keyword evidence="12" id="KW-1185">Reference proteome</keyword>
<feature type="transmembrane region" description="Helical" evidence="10">
    <location>
        <begin position="12"/>
        <end position="33"/>
    </location>
</feature>
<feature type="transmembrane region" description="Helical" evidence="10">
    <location>
        <begin position="187"/>
        <end position="205"/>
    </location>
</feature>
<dbReference type="Gene3D" id="1.10.3080.10">
    <property type="entry name" value="Clc chloride channel"/>
    <property type="match status" value="1"/>
</dbReference>
<evidence type="ECO:0000256" key="4">
    <source>
        <dbReference type="ARBA" id="ARBA00022989"/>
    </source>
</evidence>
<sequence length="424" mass="46030">MQIPDRPLPFRILGLGILVGLSSGLAISFYVLLTEAVTHLFYGPDPLVDTRKLPLWYLYLVPTAAILLVQRLIALDPSVREYGVAEIAQAVQENRYTITLKGLVLKIIASVLSLASGFNVGNEGPSAAIGAMIAYRFNRLFHLPGKFVTLIISLGASSGIAAVFVSPVTGITFALENIAYEFLNRRMGPIILGASLAFGVAYLFLKPLVFHYSIGRHFDYSYLLGSLLFIPVILIFLFLYLALKKWLLLFLDRFVASRAGRYRDLFFALLGGATVGTLLWQAPIAAFSGHEMVAALINGTIPISLKLLLLVVLLRILGTALAIYANAVGGLFLPLMSIGALIGYGYGEALQLYAGIPVHSYAFAAIGASVFMGVVMRLPLTAVVLALEITYDYNIIVPTAVTVVLTGFLMDRIFHIRKLAANEV</sequence>
<dbReference type="GO" id="GO:0005254">
    <property type="term" value="F:chloride channel activity"/>
    <property type="evidence" value="ECO:0007669"/>
    <property type="project" value="UniProtKB-KW"/>
</dbReference>
<evidence type="ECO:0000256" key="5">
    <source>
        <dbReference type="ARBA" id="ARBA00023065"/>
    </source>
</evidence>
<dbReference type="InterPro" id="IPR014743">
    <property type="entry name" value="Cl-channel_core"/>
</dbReference>
<evidence type="ECO:0000256" key="10">
    <source>
        <dbReference type="SAM" id="Phobius"/>
    </source>
</evidence>
<evidence type="ECO:0000256" key="3">
    <source>
        <dbReference type="ARBA" id="ARBA00022692"/>
    </source>
</evidence>
<keyword evidence="9" id="KW-0407">Ion channel</keyword>
<dbReference type="PANTHER" id="PTHR43427">
    <property type="entry name" value="CHLORIDE CHANNEL PROTEIN CLC-E"/>
    <property type="match status" value="1"/>
</dbReference>
<name>E6X3F9_NITSE</name>
<dbReference type="InterPro" id="IPR050368">
    <property type="entry name" value="ClC-type_chloride_channel"/>
</dbReference>
<keyword evidence="7" id="KW-0869">Chloride channel</keyword>
<dbReference type="KEGG" id="nsa:Nitsa_0977"/>
<feature type="transmembrane region" description="Helical" evidence="10">
    <location>
        <begin position="147"/>
        <end position="175"/>
    </location>
</feature>
<dbReference type="PANTHER" id="PTHR43427:SF6">
    <property type="entry name" value="CHLORIDE CHANNEL PROTEIN CLC-E"/>
    <property type="match status" value="1"/>
</dbReference>
<keyword evidence="6 10" id="KW-0472">Membrane</keyword>